<evidence type="ECO:0000256" key="1">
    <source>
        <dbReference type="ARBA" id="ARBA00022737"/>
    </source>
</evidence>
<dbReference type="EMBL" id="JAMYWD010000007">
    <property type="protein sequence ID" value="KAJ4966403.1"/>
    <property type="molecule type" value="Genomic_DNA"/>
</dbReference>
<dbReference type="Pfam" id="PF00076">
    <property type="entry name" value="RRM_1"/>
    <property type="match status" value="1"/>
</dbReference>
<dbReference type="InterPro" id="IPR034795">
    <property type="entry name" value="PTBPH3_RRM1"/>
</dbReference>
<accession>A0A9Q0QNU5</accession>
<evidence type="ECO:0000256" key="4">
    <source>
        <dbReference type="SAM" id="MobiDB-lite"/>
    </source>
</evidence>
<dbReference type="GO" id="GO:0003723">
    <property type="term" value="F:RNA binding"/>
    <property type="evidence" value="ECO:0007669"/>
    <property type="project" value="UniProtKB-UniRule"/>
</dbReference>
<dbReference type="InterPro" id="IPR035979">
    <property type="entry name" value="RBD_domain_sf"/>
</dbReference>
<dbReference type="InterPro" id="IPR021790">
    <property type="entry name" value="PTBP1-like_RRM2"/>
</dbReference>
<evidence type="ECO:0000313" key="6">
    <source>
        <dbReference type="EMBL" id="KAJ4966403.1"/>
    </source>
</evidence>
<dbReference type="CDD" id="cd12426">
    <property type="entry name" value="RRM4_PTBPH3"/>
    <property type="match status" value="1"/>
</dbReference>
<dbReference type="PROSITE" id="PS50102">
    <property type="entry name" value="RRM"/>
    <property type="match status" value="3"/>
</dbReference>
<reference evidence="6" key="1">
    <citation type="journal article" date="2023" name="Plant J.">
        <title>The genome of the king protea, Protea cynaroides.</title>
        <authorList>
            <person name="Chang J."/>
            <person name="Duong T.A."/>
            <person name="Schoeman C."/>
            <person name="Ma X."/>
            <person name="Roodt D."/>
            <person name="Barker N."/>
            <person name="Li Z."/>
            <person name="Van de Peer Y."/>
            <person name="Mizrachi E."/>
        </authorList>
    </citation>
    <scope>NUCLEOTIDE SEQUENCE</scope>
    <source>
        <tissue evidence="6">Young leaves</tissue>
    </source>
</reference>
<proteinExistence type="predicted"/>
<evidence type="ECO:0000259" key="5">
    <source>
        <dbReference type="PROSITE" id="PS50102"/>
    </source>
</evidence>
<dbReference type="InterPro" id="IPR012677">
    <property type="entry name" value="Nucleotide-bd_a/b_plait_sf"/>
</dbReference>
<feature type="domain" description="RRM" evidence="5">
    <location>
        <begin position="387"/>
        <end position="461"/>
    </location>
</feature>
<feature type="domain" description="RRM" evidence="5">
    <location>
        <begin position="23"/>
        <end position="97"/>
    </location>
</feature>
<dbReference type="PANTHER" id="PTHR15592">
    <property type="entry name" value="MATRIN 3/NUCLEAR PROTEIN 220-RELATED"/>
    <property type="match status" value="1"/>
</dbReference>
<protein>
    <recommendedName>
        <fullName evidence="5">RRM domain-containing protein</fullName>
    </recommendedName>
</protein>
<dbReference type="CDD" id="cd12698">
    <property type="entry name" value="RRM3_PTBPH3"/>
    <property type="match status" value="1"/>
</dbReference>
<dbReference type="InterPro" id="IPR000504">
    <property type="entry name" value="RRM_dom"/>
</dbReference>
<keyword evidence="7" id="KW-1185">Reference proteome</keyword>
<dbReference type="CDD" id="cd12687">
    <property type="entry name" value="RRM1_PTBPH3"/>
    <property type="match status" value="1"/>
</dbReference>
<keyword evidence="1" id="KW-0677">Repeat</keyword>
<organism evidence="6 7">
    <name type="scientific">Protea cynaroides</name>
    <dbReference type="NCBI Taxonomy" id="273540"/>
    <lineage>
        <taxon>Eukaryota</taxon>
        <taxon>Viridiplantae</taxon>
        <taxon>Streptophyta</taxon>
        <taxon>Embryophyta</taxon>
        <taxon>Tracheophyta</taxon>
        <taxon>Spermatophyta</taxon>
        <taxon>Magnoliopsida</taxon>
        <taxon>Proteales</taxon>
        <taxon>Proteaceae</taxon>
        <taxon>Protea</taxon>
    </lineage>
</organism>
<name>A0A9Q0QNU5_9MAGN</name>
<sequence length="464" mass="51486">MGMKFNIRHICFQVSAKMTEPSKVIHIRNVGHEISENDLLLMVQPFGVVTKLVMLRAKNQALLQMQDVAAAVGVVQYYTSVQPSVRGRNVYIQFSSHQELTTMDQNVQGRKGDQDSQPNRVLLATIQHLLYPITVEVLHQVFSPYGFVEKIVTFQKSAGFQALIQYQSRLSAVSARNSLQGRNIYDGCCTLDIQFSNLSELQVNSNNERSRDFTNSSLPSEQTGRSSQPGYGDVGGLYALQPGASAVAFPQIGNTTAIATAFVGGLPPGISGTNDRCTVLASNLNSEKIDEDKLFNLFSVYGNIVRVKLLRNKPDHALIQMSDGFQSELAVNFLKGAMLFGKRLEVNFSKHPSITSDPDTHEYSTSYLNRFNRNAAKNYRYCCSPTKMIHLSSLPEDITEDEIMTHLEDHGNIVNTKVFESNGKKQALVLFETEEQATEALVCKHASTIDGSVIRISFSQLQSI</sequence>
<dbReference type="Proteomes" id="UP001141806">
    <property type="component" value="Unassembled WGS sequence"/>
</dbReference>
<dbReference type="Pfam" id="PF13893">
    <property type="entry name" value="RRM_5"/>
    <property type="match status" value="2"/>
</dbReference>
<dbReference type="Pfam" id="PF11835">
    <property type="entry name" value="RRM_8"/>
    <property type="match status" value="1"/>
</dbReference>
<feature type="domain" description="RRM" evidence="5">
    <location>
        <begin position="259"/>
        <end position="351"/>
    </location>
</feature>
<dbReference type="Gene3D" id="3.30.70.330">
    <property type="match status" value="4"/>
</dbReference>
<evidence type="ECO:0000313" key="7">
    <source>
        <dbReference type="Proteomes" id="UP001141806"/>
    </source>
</evidence>
<dbReference type="SMART" id="SM00360">
    <property type="entry name" value="RRM"/>
    <property type="match status" value="4"/>
</dbReference>
<keyword evidence="2 3" id="KW-0694">RNA-binding</keyword>
<gene>
    <name evidence="6" type="ORF">NE237_018252</name>
</gene>
<evidence type="ECO:0000256" key="2">
    <source>
        <dbReference type="ARBA" id="ARBA00022884"/>
    </source>
</evidence>
<comment type="caution">
    <text evidence="6">The sequence shown here is derived from an EMBL/GenBank/DDBJ whole genome shotgun (WGS) entry which is preliminary data.</text>
</comment>
<dbReference type="OrthoDB" id="296632at2759"/>
<dbReference type="SUPFAM" id="SSF54928">
    <property type="entry name" value="RNA-binding domain, RBD"/>
    <property type="match status" value="3"/>
</dbReference>
<feature type="region of interest" description="Disordered" evidence="4">
    <location>
        <begin position="206"/>
        <end position="228"/>
    </location>
</feature>
<dbReference type="AlphaFoldDB" id="A0A9Q0QNU5"/>
<dbReference type="InterPro" id="IPR034797">
    <property type="entry name" value="PTBPH3_RRM3"/>
</dbReference>
<evidence type="ECO:0000256" key="3">
    <source>
        <dbReference type="PROSITE-ProRule" id="PRU00176"/>
    </source>
</evidence>